<dbReference type="InterPro" id="IPR036890">
    <property type="entry name" value="HATPase_C_sf"/>
</dbReference>
<keyword evidence="5" id="KW-0547">Nucleotide-binding</keyword>
<protein>
    <recommendedName>
        <fullName evidence="2">histidine kinase</fullName>
        <ecNumber evidence="2">2.7.13.3</ecNumber>
    </recommendedName>
</protein>
<dbReference type="EC" id="2.7.13.3" evidence="2"/>
<organism evidence="11 12">
    <name type="scientific">Streptomyces odorifer</name>
    <dbReference type="NCBI Taxonomy" id="53450"/>
    <lineage>
        <taxon>Bacteria</taxon>
        <taxon>Bacillati</taxon>
        <taxon>Actinomycetota</taxon>
        <taxon>Actinomycetes</taxon>
        <taxon>Kitasatosporales</taxon>
        <taxon>Streptomycetaceae</taxon>
        <taxon>Streptomyces</taxon>
        <taxon>Streptomyces albidoflavus group</taxon>
    </lineage>
</organism>
<dbReference type="Proteomes" id="UP000540128">
    <property type="component" value="Unassembled WGS sequence"/>
</dbReference>
<dbReference type="PANTHER" id="PTHR24421:SF10">
    <property type="entry name" value="NITRATE_NITRITE SENSOR PROTEIN NARQ"/>
    <property type="match status" value="1"/>
</dbReference>
<keyword evidence="3" id="KW-0597">Phosphoprotein</keyword>
<reference evidence="11 12" key="1">
    <citation type="submission" date="2020-03" db="EMBL/GenBank/DDBJ databases">
        <title>Complete genome sequence of sixteen Streptomyces strains facilitates identification of candidate genes involved in plant growth-promotion in grain legumes and cereals.</title>
        <authorList>
            <person name="Gopalakrishnan S."/>
            <person name="Thakur V."/>
            <person name="Saxena R."/>
            <person name="Vadlamudi S."/>
            <person name="Purohit S."/>
            <person name="Kumar V."/>
            <person name="Rathore A."/>
            <person name="Chitikineni A."/>
            <person name="Varshney R.K."/>
        </authorList>
    </citation>
    <scope>NUCLEOTIDE SEQUENCE [LARGE SCALE GENOMIC DNA]</scope>
    <source>
        <strain evidence="11 12">KAI-180</strain>
    </source>
</reference>
<keyword evidence="9" id="KW-0812">Transmembrane</keyword>
<keyword evidence="6 11" id="KW-0418">Kinase</keyword>
<proteinExistence type="predicted"/>
<evidence type="ECO:0000256" key="4">
    <source>
        <dbReference type="ARBA" id="ARBA00022679"/>
    </source>
</evidence>
<keyword evidence="7" id="KW-0067">ATP-binding</keyword>
<sequence>MTAKVARRWLHLVVGGALLMPYFLFVGTVVLALLGVPDFFTDPPALVLTFALALPLVAVTALVPAARPPAVALARGLTGAAPDALADGPARGRVDRSRTACWYVLHLGLGGVVAGATLAVPPFAVLLLALPVVRPGPRSPYTLPTAGPALYLTPIAGLALLAALAGVAAGAGAVLARAAPVLLGPSPRERLERAERRAAELAVRNRLAREVHDSVGHALSAIALQATAARRLLDGPAGGGRAFAGEALSAIEETARRTVGELDAVLGVLRESGPDPGTAAPGLAEGLPALLDRTRAAGCRVTVRGAPLPGVLPRPLDREAYRIVQEGLANALKHAPGAPVLLRLERTASRLSVRLAQPLPPAPPGPSDGGGRGLAGVAERARLLGGSATAGPCEGDWVLEVTLPTGAAPVPRTGEETR</sequence>
<dbReference type="Gene3D" id="1.20.5.1930">
    <property type="match status" value="1"/>
</dbReference>
<dbReference type="GO" id="GO:0016020">
    <property type="term" value="C:membrane"/>
    <property type="evidence" value="ECO:0007669"/>
    <property type="project" value="InterPro"/>
</dbReference>
<evidence type="ECO:0000256" key="1">
    <source>
        <dbReference type="ARBA" id="ARBA00000085"/>
    </source>
</evidence>
<dbReference type="AlphaFoldDB" id="A0A7Y6F5D6"/>
<dbReference type="GO" id="GO:0005524">
    <property type="term" value="F:ATP binding"/>
    <property type="evidence" value="ECO:0007669"/>
    <property type="project" value="UniProtKB-KW"/>
</dbReference>
<evidence type="ECO:0000313" key="12">
    <source>
        <dbReference type="Proteomes" id="UP000540128"/>
    </source>
</evidence>
<evidence type="ECO:0000256" key="6">
    <source>
        <dbReference type="ARBA" id="ARBA00022777"/>
    </source>
</evidence>
<keyword evidence="12" id="KW-1185">Reference proteome</keyword>
<keyword evidence="4" id="KW-0808">Transferase</keyword>
<evidence type="ECO:0000256" key="3">
    <source>
        <dbReference type="ARBA" id="ARBA00022553"/>
    </source>
</evidence>
<dbReference type="PANTHER" id="PTHR24421">
    <property type="entry name" value="NITRATE/NITRITE SENSOR PROTEIN NARX-RELATED"/>
    <property type="match status" value="1"/>
</dbReference>
<feature type="transmembrane region" description="Helical" evidence="9">
    <location>
        <begin position="12"/>
        <end position="34"/>
    </location>
</feature>
<feature type="domain" description="Signal transduction histidine kinase subgroup 3 dimerisation and phosphoacceptor" evidence="10">
    <location>
        <begin position="204"/>
        <end position="272"/>
    </location>
</feature>
<evidence type="ECO:0000313" key="11">
    <source>
        <dbReference type="EMBL" id="NUV32180.1"/>
    </source>
</evidence>
<dbReference type="Gene3D" id="3.30.565.10">
    <property type="entry name" value="Histidine kinase-like ATPase, C-terminal domain"/>
    <property type="match status" value="1"/>
</dbReference>
<keyword evidence="9" id="KW-1133">Transmembrane helix</keyword>
<dbReference type="InterPro" id="IPR050482">
    <property type="entry name" value="Sensor_HK_TwoCompSys"/>
</dbReference>
<evidence type="ECO:0000259" key="10">
    <source>
        <dbReference type="Pfam" id="PF07730"/>
    </source>
</evidence>
<dbReference type="GO" id="GO:0000155">
    <property type="term" value="F:phosphorelay sensor kinase activity"/>
    <property type="evidence" value="ECO:0007669"/>
    <property type="project" value="InterPro"/>
</dbReference>
<dbReference type="EMBL" id="JAANNT010000040">
    <property type="protein sequence ID" value="NUV32180.1"/>
    <property type="molecule type" value="Genomic_DNA"/>
</dbReference>
<evidence type="ECO:0000256" key="9">
    <source>
        <dbReference type="SAM" id="Phobius"/>
    </source>
</evidence>
<gene>
    <name evidence="11" type="ORF">G6W59_28490</name>
</gene>
<evidence type="ECO:0000256" key="5">
    <source>
        <dbReference type="ARBA" id="ARBA00022741"/>
    </source>
</evidence>
<name>A0A7Y6F5D6_9ACTN</name>
<comment type="catalytic activity">
    <reaction evidence="1">
        <text>ATP + protein L-histidine = ADP + protein N-phospho-L-histidine.</text>
        <dbReference type="EC" id="2.7.13.3"/>
    </reaction>
</comment>
<dbReference type="RefSeq" id="WP_175457871.1">
    <property type="nucleotide sequence ID" value="NZ_JAANNT010000040.1"/>
</dbReference>
<keyword evidence="8" id="KW-0902">Two-component regulatory system</keyword>
<evidence type="ECO:0000256" key="2">
    <source>
        <dbReference type="ARBA" id="ARBA00012438"/>
    </source>
</evidence>
<dbReference type="InterPro" id="IPR011712">
    <property type="entry name" value="Sig_transdc_His_kin_sub3_dim/P"/>
</dbReference>
<accession>A0A7Y6F5D6</accession>
<comment type="caution">
    <text evidence="11">The sequence shown here is derived from an EMBL/GenBank/DDBJ whole genome shotgun (WGS) entry which is preliminary data.</text>
</comment>
<feature type="transmembrane region" description="Helical" evidence="9">
    <location>
        <begin position="46"/>
        <end position="66"/>
    </location>
</feature>
<evidence type="ECO:0000256" key="7">
    <source>
        <dbReference type="ARBA" id="ARBA00022840"/>
    </source>
</evidence>
<dbReference type="CDD" id="cd16917">
    <property type="entry name" value="HATPase_UhpB-NarQ-NarX-like"/>
    <property type="match status" value="1"/>
</dbReference>
<dbReference type="GO" id="GO:0046983">
    <property type="term" value="F:protein dimerization activity"/>
    <property type="evidence" value="ECO:0007669"/>
    <property type="project" value="InterPro"/>
</dbReference>
<feature type="transmembrane region" description="Helical" evidence="9">
    <location>
        <begin position="150"/>
        <end position="183"/>
    </location>
</feature>
<feature type="transmembrane region" description="Helical" evidence="9">
    <location>
        <begin position="101"/>
        <end position="130"/>
    </location>
</feature>
<dbReference type="SUPFAM" id="SSF55874">
    <property type="entry name" value="ATPase domain of HSP90 chaperone/DNA topoisomerase II/histidine kinase"/>
    <property type="match status" value="1"/>
</dbReference>
<keyword evidence="9" id="KW-0472">Membrane</keyword>
<evidence type="ECO:0000256" key="8">
    <source>
        <dbReference type="ARBA" id="ARBA00023012"/>
    </source>
</evidence>
<dbReference type="Pfam" id="PF07730">
    <property type="entry name" value="HisKA_3"/>
    <property type="match status" value="1"/>
</dbReference>